<comment type="caution">
    <text evidence="1">The sequence shown here is derived from an EMBL/GenBank/DDBJ whole genome shotgun (WGS) entry which is preliminary data.</text>
</comment>
<sequence>AALYAPFFQGIAGLLDTSVIPLFTLNYDEAVESAVDELRDIRLMDGFRRGHLQVWHREEFDGFRLGEGSASVVLFKLHGSVSWTRAPGSERIEKTVGVQRRRPGREHLVLYPTREPKDIQLEPYATPYEYFDAALEHARLAVFIGTSFRDAEIVERVRRRLERRRGLIILAVGPDADKRSIRERIGATSGNIEALKTKFDKENVARILSAISSLLKPGKTSGLQDDVPEVAQE</sequence>
<proteinExistence type="predicted"/>
<organism evidence="1">
    <name type="scientific">marine sediment metagenome</name>
    <dbReference type="NCBI Taxonomy" id="412755"/>
    <lineage>
        <taxon>unclassified sequences</taxon>
        <taxon>metagenomes</taxon>
        <taxon>ecological metagenomes</taxon>
    </lineage>
</organism>
<name>X0UK60_9ZZZZ</name>
<protein>
    <submittedName>
        <fullName evidence="1">Uncharacterized protein</fullName>
    </submittedName>
</protein>
<dbReference type="Pfam" id="PF13289">
    <property type="entry name" value="SIR2_2"/>
    <property type="match status" value="1"/>
</dbReference>
<gene>
    <name evidence="1" type="ORF">S01H1_45180</name>
</gene>
<accession>X0UK60</accession>
<dbReference type="EMBL" id="BARS01028850">
    <property type="protein sequence ID" value="GAF99681.1"/>
    <property type="molecule type" value="Genomic_DNA"/>
</dbReference>
<dbReference type="AlphaFoldDB" id="X0UK60"/>
<evidence type="ECO:0000313" key="1">
    <source>
        <dbReference type="EMBL" id="GAF99681.1"/>
    </source>
</evidence>
<feature type="non-terminal residue" evidence="1">
    <location>
        <position position="1"/>
    </location>
</feature>
<reference evidence="1" key="1">
    <citation type="journal article" date="2014" name="Front. Microbiol.">
        <title>High frequency of phylogenetically diverse reductive dehalogenase-homologous genes in deep subseafloor sedimentary metagenomes.</title>
        <authorList>
            <person name="Kawai M."/>
            <person name="Futagami T."/>
            <person name="Toyoda A."/>
            <person name="Takaki Y."/>
            <person name="Nishi S."/>
            <person name="Hori S."/>
            <person name="Arai W."/>
            <person name="Tsubouchi T."/>
            <person name="Morono Y."/>
            <person name="Uchiyama I."/>
            <person name="Ito T."/>
            <person name="Fujiyama A."/>
            <person name="Inagaki F."/>
            <person name="Takami H."/>
        </authorList>
    </citation>
    <scope>NUCLEOTIDE SEQUENCE</scope>
    <source>
        <strain evidence="1">Expedition CK06-06</strain>
    </source>
</reference>